<evidence type="ECO:0000259" key="5">
    <source>
        <dbReference type="Pfam" id="PF01416"/>
    </source>
</evidence>
<keyword evidence="2 4" id="KW-0819">tRNA processing</keyword>
<dbReference type="InterPro" id="IPR020095">
    <property type="entry name" value="PsdUridine_synth_TruA_C"/>
</dbReference>
<dbReference type="GO" id="GO:0031119">
    <property type="term" value="P:tRNA pseudouridine synthesis"/>
    <property type="evidence" value="ECO:0007669"/>
    <property type="project" value="TreeGrafter"/>
</dbReference>
<dbReference type="InterPro" id="IPR001406">
    <property type="entry name" value="PsdUridine_synth_TruA"/>
</dbReference>
<evidence type="ECO:0000256" key="2">
    <source>
        <dbReference type="ARBA" id="ARBA00022694"/>
    </source>
</evidence>
<dbReference type="EMBL" id="HBKQ01022381">
    <property type="protein sequence ID" value="CAE2239379.1"/>
    <property type="molecule type" value="Transcribed_RNA"/>
</dbReference>
<comment type="catalytic activity">
    <reaction evidence="4">
        <text>uridine(38/39/40) in tRNA = pseudouridine(38/39/40) in tRNA</text>
        <dbReference type="Rhea" id="RHEA:22376"/>
        <dbReference type="Rhea" id="RHEA-COMP:10085"/>
        <dbReference type="Rhea" id="RHEA-COMP:10087"/>
        <dbReference type="ChEBI" id="CHEBI:65314"/>
        <dbReference type="ChEBI" id="CHEBI:65315"/>
        <dbReference type="EC" id="5.4.99.12"/>
    </reaction>
</comment>
<dbReference type="InterPro" id="IPR020103">
    <property type="entry name" value="PsdUridine_synth_cat_dom_sf"/>
</dbReference>
<feature type="domain" description="Pseudouridine synthase I TruA alpha/beta" evidence="5">
    <location>
        <begin position="252"/>
        <end position="372"/>
    </location>
</feature>
<accession>A0A7S4MSL3</accession>
<dbReference type="Gene3D" id="3.30.70.660">
    <property type="entry name" value="Pseudouridine synthase I, catalytic domain, C-terminal subdomain"/>
    <property type="match status" value="1"/>
</dbReference>
<name>A0A7S4MSL3_9STRA</name>
<dbReference type="GO" id="GO:0003723">
    <property type="term" value="F:RNA binding"/>
    <property type="evidence" value="ECO:0007669"/>
    <property type="project" value="InterPro"/>
</dbReference>
<dbReference type="SUPFAM" id="SSF55120">
    <property type="entry name" value="Pseudouridine synthase"/>
    <property type="match status" value="1"/>
</dbReference>
<dbReference type="CDD" id="cd02570">
    <property type="entry name" value="PseudoU_synth_EcTruA"/>
    <property type="match status" value="1"/>
</dbReference>
<dbReference type="HAMAP" id="MF_00171">
    <property type="entry name" value="TruA"/>
    <property type="match status" value="1"/>
</dbReference>
<sequence>MKRVIWKPRSEGVRANTRREMGLEEVCPGERPNRLLLVVIFCVSLLDRWCATVSAFVPKPFDVNVLRLKASRSHDADDHEVRKVCFEGIRYRARVAYDGTGFNGWQTQAKGRTIQGDIEAVLSRRFDRPVRIVGAGRTDAGVHARGQAFHFDLRADEIGVADSKCFDLQLQRSLNSMLRRDIRVWNTCQAPPPSSYKNWEGIERNHKWHVIYNAEKKLYSYRISTAPYLDPLLRHTRTHVFDPTNIELLRTALQHFEGTHDFRAFAGAIDANERKSGKVLGTIRTVYAVNLVEEGNGNYRVDFLLKGALYKMVRNMMGTALAVAQGRLEEDRLLEFLHHDSSEGKVLQFVRKDNKCKPAAPEGLTLEHVYFDGSF</sequence>
<keyword evidence="3 4" id="KW-0413">Isomerase</keyword>
<dbReference type="AlphaFoldDB" id="A0A7S4MSL3"/>
<dbReference type="InterPro" id="IPR020097">
    <property type="entry name" value="PsdUridine_synth_TruA_a/b_dom"/>
</dbReference>
<evidence type="ECO:0000256" key="1">
    <source>
        <dbReference type="ARBA" id="ARBA00009375"/>
    </source>
</evidence>
<protein>
    <recommendedName>
        <fullName evidence="4">tRNA pseudouridine synthase</fullName>
        <ecNumber evidence="4">5.4.99.12</ecNumber>
    </recommendedName>
</protein>
<dbReference type="Pfam" id="PF01416">
    <property type="entry name" value="PseudoU_synth_1"/>
    <property type="match status" value="1"/>
</dbReference>
<dbReference type="PANTHER" id="PTHR11142">
    <property type="entry name" value="PSEUDOURIDYLATE SYNTHASE"/>
    <property type="match status" value="1"/>
</dbReference>
<reference evidence="6" key="1">
    <citation type="submission" date="2021-01" db="EMBL/GenBank/DDBJ databases">
        <authorList>
            <person name="Corre E."/>
            <person name="Pelletier E."/>
            <person name="Niang G."/>
            <person name="Scheremetjew M."/>
            <person name="Finn R."/>
            <person name="Kale V."/>
            <person name="Holt S."/>
            <person name="Cochrane G."/>
            <person name="Meng A."/>
            <person name="Brown T."/>
            <person name="Cohen L."/>
        </authorList>
    </citation>
    <scope>NUCLEOTIDE SEQUENCE</scope>
    <source>
        <strain evidence="6">Isolate 1302-5</strain>
    </source>
</reference>
<organism evidence="6">
    <name type="scientific">Odontella aurita</name>
    <dbReference type="NCBI Taxonomy" id="265563"/>
    <lineage>
        <taxon>Eukaryota</taxon>
        <taxon>Sar</taxon>
        <taxon>Stramenopiles</taxon>
        <taxon>Ochrophyta</taxon>
        <taxon>Bacillariophyta</taxon>
        <taxon>Mediophyceae</taxon>
        <taxon>Biddulphiophycidae</taxon>
        <taxon>Eupodiscales</taxon>
        <taxon>Odontellaceae</taxon>
        <taxon>Odontella</taxon>
    </lineage>
</organism>
<dbReference type="EC" id="5.4.99.12" evidence="4"/>
<dbReference type="InterPro" id="IPR020094">
    <property type="entry name" value="TruA/RsuA/RluB/E/F_N"/>
</dbReference>
<proteinExistence type="inferred from homology"/>
<evidence type="ECO:0000256" key="3">
    <source>
        <dbReference type="ARBA" id="ARBA00023235"/>
    </source>
</evidence>
<dbReference type="GO" id="GO:0160147">
    <property type="term" value="F:tRNA pseudouridine(38-40) synthase activity"/>
    <property type="evidence" value="ECO:0007669"/>
    <property type="project" value="UniProtKB-EC"/>
</dbReference>
<evidence type="ECO:0000256" key="4">
    <source>
        <dbReference type="RuleBase" id="RU003792"/>
    </source>
</evidence>
<dbReference type="Gene3D" id="3.30.70.580">
    <property type="entry name" value="Pseudouridine synthase I, catalytic domain, N-terminal subdomain"/>
    <property type="match status" value="1"/>
</dbReference>
<dbReference type="PANTHER" id="PTHR11142:SF0">
    <property type="entry name" value="TRNA PSEUDOURIDINE SYNTHASE-LIKE 1"/>
    <property type="match status" value="1"/>
</dbReference>
<gene>
    <name evidence="6" type="ORF">OAUR00152_LOCUS15197</name>
</gene>
<evidence type="ECO:0000313" key="6">
    <source>
        <dbReference type="EMBL" id="CAE2239379.1"/>
    </source>
</evidence>
<comment type="similarity">
    <text evidence="1 4">Belongs to the tRNA pseudouridine synthase TruA family.</text>
</comment>